<dbReference type="Gene3D" id="2.40.128.490">
    <property type="entry name" value="Uncharacterised protein PF14869, DUF4488"/>
    <property type="match status" value="1"/>
</dbReference>
<reference evidence="1 2" key="1">
    <citation type="submission" date="2019-10" db="EMBL/GenBank/DDBJ databases">
        <title>Rudanella paleaurantiibacter sp. nov., isolated from sludge.</title>
        <authorList>
            <person name="Xu S.Q."/>
        </authorList>
    </citation>
    <scope>NUCLEOTIDE SEQUENCE [LARGE SCALE GENOMIC DNA]</scope>
    <source>
        <strain evidence="1 2">HX-22-17</strain>
    </source>
</reference>
<protein>
    <recommendedName>
        <fullName evidence="3">Lipocalin-like domain-containing protein</fullName>
    </recommendedName>
</protein>
<name>A0A7J5U225_9BACT</name>
<dbReference type="PROSITE" id="PS51257">
    <property type="entry name" value="PROKAR_LIPOPROTEIN"/>
    <property type="match status" value="1"/>
</dbReference>
<sequence>MKALFQLASLSILLLSCGREPDGAQTANPALEGTWQLYRATLVEKGDTTVTDYTGKTSFIKVINGSHFAFLQHGRDKDTSVAFAAGGGRYELRDSLYTEHLEYCNDRNWEGHDFAFTIRIKNDTLVQRGVEKIESAGIDRLNTEEYVRVKQ</sequence>
<dbReference type="RefSeq" id="WP_152123435.1">
    <property type="nucleotide sequence ID" value="NZ_WELI01000002.1"/>
</dbReference>
<proteinExistence type="predicted"/>
<evidence type="ECO:0000313" key="2">
    <source>
        <dbReference type="Proteomes" id="UP000488299"/>
    </source>
</evidence>
<dbReference type="AlphaFoldDB" id="A0A7J5U225"/>
<dbReference type="EMBL" id="WELI01000002">
    <property type="protein sequence ID" value="KAB7731844.1"/>
    <property type="molecule type" value="Genomic_DNA"/>
</dbReference>
<dbReference type="Proteomes" id="UP000488299">
    <property type="component" value="Unassembled WGS sequence"/>
</dbReference>
<evidence type="ECO:0000313" key="1">
    <source>
        <dbReference type="EMBL" id="KAB7731844.1"/>
    </source>
</evidence>
<keyword evidence="2" id="KW-1185">Reference proteome</keyword>
<comment type="caution">
    <text evidence="1">The sequence shown here is derived from an EMBL/GenBank/DDBJ whole genome shotgun (WGS) entry which is preliminary data.</text>
</comment>
<accession>A0A7J5U225</accession>
<evidence type="ECO:0008006" key="3">
    <source>
        <dbReference type="Google" id="ProtNLM"/>
    </source>
</evidence>
<organism evidence="1 2">
    <name type="scientific">Rudanella paleaurantiibacter</name>
    <dbReference type="NCBI Taxonomy" id="2614655"/>
    <lineage>
        <taxon>Bacteria</taxon>
        <taxon>Pseudomonadati</taxon>
        <taxon>Bacteroidota</taxon>
        <taxon>Cytophagia</taxon>
        <taxon>Cytophagales</taxon>
        <taxon>Cytophagaceae</taxon>
        <taxon>Rudanella</taxon>
    </lineage>
</organism>
<gene>
    <name evidence="1" type="ORF">F5984_06365</name>
</gene>